<proteinExistence type="predicted"/>
<dbReference type="AlphaFoldDB" id="A0A212R0P8"/>
<dbReference type="Proteomes" id="UP000198418">
    <property type="component" value="Unassembled WGS sequence"/>
</dbReference>
<evidence type="ECO:0008006" key="3">
    <source>
        <dbReference type="Google" id="ProtNLM"/>
    </source>
</evidence>
<keyword evidence="2" id="KW-1185">Reference proteome</keyword>
<dbReference type="EMBL" id="FYDG01000002">
    <property type="protein sequence ID" value="SNB65410.1"/>
    <property type="molecule type" value="Genomic_DNA"/>
</dbReference>
<protein>
    <recommendedName>
        <fullName evidence="3">Alpha/beta hydrolase</fullName>
    </recommendedName>
</protein>
<reference evidence="2" key="1">
    <citation type="submission" date="2017-06" db="EMBL/GenBank/DDBJ databases">
        <authorList>
            <person name="Varghese N."/>
            <person name="Submissions S."/>
        </authorList>
    </citation>
    <scope>NUCLEOTIDE SEQUENCE [LARGE SCALE GENOMIC DNA]</scope>
    <source>
        <strain evidence="2">DSM 137</strain>
    </source>
</reference>
<evidence type="ECO:0000313" key="1">
    <source>
        <dbReference type="EMBL" id="SNB65410.1"/>
    </source>
</evidence>
<organism evidence="1 2">
    <name type="scientific">Rhodoblastus acidophilus</name>
    <name type="common">Rhodopseudomonas acidophila</name>
    <dbReference type="NCBI Taxonomy" id="1074"/>
    <lineage>
        <taxon>Bacteria</taxon>
        <taxon>Pseudomonadati</taxon>
        <taxon>Pseudomonadota</taxon>
        <taxon>Alphaproteobacteria</taxon>
        <taxon>Hyphomicrobiales</taxon>
        <taxon>Rhodoblastaceae</taxon>
        <taxon>Rhodoblastus</taxon>
    </lineage>
</organism>
<evidence type="ECO:0000313" key="2">
    <source>
        <dbReference type="Proteomes" id="UP000198418"/>
    </source>
</evidence>
<name>A0A212R0P8_RHOAC</name>
<gene>
    <name evidence="1" type="ORF">SAMN06265338_102211</name>
</gene>
<accession>A0A212R0P8</accession>
<dbReference type="InterPro" id="IPR029058">
    <property type="entry name" value="AB_hydrolase_fold"/>
</dbReference>
<sequence length="54" mass="5656">MGDANGAPHPEAGACAKMFAGKCQRRIVKGGVGHNPPQESLQAFAQAFVDADRF</sequence>
<dbReference type="Gene3D" id="3.40.50.1820">
    <property type="entry name" value="alpha/beta hydrolase"/>
    <property type="match status" value="1"/>
</dbReference>